<dbReference type="OMA" id="KTSPMGN"/>
<dbReference type="Gramene" id="KCW72123">
    <property type="protein sequence ID" value="KCW72123"/>
    <property type="gene ID" value="EUGRSUZ_E00564"/>
</dbReference>
<dbReference type="AlphaFoldDB" id="A0A059C0X5"/>
<evidence type="ECO:0000313" key="3">
    <source>
        <dbReference type="EMBL" id="KCW72123.1"/>
    </source>
</evidence>
<dbReference type="InParanoid" id="A0A059C0X5"/>
<protein>
    <recommendedName>
        <fullName evidence="2">Neprosin PEP catalytic domain-containing protein</fullName>
    </recommendedName>
</protein>
<gene>
    <name evidence="3" type="ORF">EUGRSUZ_E00564</name>
</gene>
<dbReference type="PANTHER" id="PTHR31589:SF223">
    <property type="entry name" value="PROTEIN, PUTATIVE (DUF239)-RELATED"/>
    <property type="match status" value="1"/>
</dbReference>
<dbReference type="Pfam" id="PF03080">
    <property type="entry name" value="Neprosin"/>
    <property type="match status" value="1"/>
</dbReference>
<accession>A0A059C0X5</accession>
<feature type="domain" description="Neprosin PEP catalytic" evidence="2">
    <location>
        <begin position="141"/>
        <end position="394"/>
    </location>
</feature>
<name>A0A059C0X5_EUCGR</name>
<organism evidence="3">
    <name type="scientific">Eucalyptus grandis</name>
    <name type="common">Flooded gum</name>
    <dbReference type="NCBI Taxonomy" id="71139"/>
    <lineage>
        <taxon>Eukaryota</taxon>
        <taxon>Viridiplantae</taxon>
        <taxon>Streptophyta</taxon>
        <taxon>Embryophyta</taxon>
        <taxon>Tracheophyta</taxon>
        <taxon>Spermatophyta</taxon>
        <taxon>Magnoliopsida</taxon>
        <taxon>eudicotyledons</taxon>
        <taxon>Gunneridae</taxon>
        <taxon>Pentapetalae</taxon>
        <taxon>rosids</taxon>
        <taxon>malvids</taxon>
        <taxon>Myrtales</taxon>
        <taxon>Myrtaceae</taxon>
        <taxon>Myrtoideae</taxon>
        <taxon>Eucalypteae</taxon>
        <taxon>Eucalyptus</taxon>
    </lineage>
</organism>
<reference evidence="3" key="1">
    <citation type="submission" date="2013-07" db="EMBL/GenBank/DDBJ databases">
        <title>The genome of Eucalyptus grandis.</title>
        <authorList>
            <person name="Schmutz J."/>
            <person name="Hayes R."/>
            <person name="Myburg A."/>
            <person name="Tuskan G."/>
            <person name="Grattapaglia D."/>
            <person name="Rokhsar D.S."/>
        </authorList>
    </citation>
    <scope>NUCLEOTIDE SEQUENCE</scope>
    <source>
        <tissue evidence="3">Leaf extractions</tissue>
    </source>
</reference>
<dbReference type="InterPro" id="IPR025521">
    <property type="entry name" value="Neprosin_propep"/>
</dbReference>
<dbReference type="FunCoup" id="A0A059C0X5">
    <property type="interactions" value="60"/>
</dbReference>
<evidence type="ECO:0000259" key="2">
    <source>
        <dbReference type="PROSITE" id="PS52045"/>
    </source>
</evidence>
<dbReference type="STRING" id="71139.A0A059C0X5"/>
<dbReference type="InterPro" id="IPR004314">
    <property type="entry name" value="Neprosin"/>
</dbReference>
<dbReference type="PROSITE" id="PS52045">
    <property type="entry name" value="NEPROSIN_PEP_CD"/>
    <property type="match status" value="1"/>
</dbReference>
<feature type="signal peptide" evidence="1">
    <location>
        <begin position="1"/>
        <end position="20"/>
    </location>
</feature>
<dbReference type="eggNOG" id="ENOG502RY8N">
    <property type="taxonomic scope" value="Eukaryota"/>
</dbReference>
<proteinExistence type="predicted"/>
<keyword evidence="1" id="KW-0732">Signal</keyword>
<dbReference type="PANTHER" id="PTHR31589">
    <property type="entry name" value="PROTEIN, PUTATIVE (DUF239)-RELATED-RELATED"/>
    <property type="match status" value="1"/>
</dbReference>
<sequence length="397" mass="44701">MKSKIVWLLLFSLLCQRVQSLSPEEYLEIEEELRRLNKHAVKTIQTEYGDMYDCVDFYEQPAFDHPLLKNHSFHFGMRPSFRPERRTDQETWSASGIRSATIKRLDCPTGTVPIRRTSKEELIAAKMQVKVHARHSDPNTVEEHGLHIAIVRTEFGSLKKYNGGGMFSSVEVPKASGAQYSAGQMKIENIPDFIQAGWMVNPSLYSDNLTRGFIFQKAMANLLQMGKSSCFNVHCPGFILVRSDHPVDAIFEAHSHAGGPVYTYNYFIYRDPTSGVWWLELGEDSIVVGFWPRKIFSSPGLQDLATYLEWGGQTYSPPDVKSPPMGRGDFPTGDVKLTASCQDITTITEAHDQVPATDTQAYSDKEKHYLAMDRGYLKGPLQHVMFYGGPGGATGWI</sequence>
<feature type="chain" id="PRO_5001574800" description="Neprosin PEP catalytic domain-containing protein" evidence="1">
    <location>
        <begin position="21"/>
        <end position="397"/>
    </location>
</feature>
<dbReference type="EMBL" id="KK198757">
    <property type="protein sequence ID" value="KCW72123.1"/>
    <property type="molecule type" value="Genomic_DNA"/>
</dbReference>
<dbReference type="Pfam" id="PF14365">
    <property type="entry name" value="Neprosin_AP"/>
    <property type="match status" value="1"/>
</dbReference>
<evidence type="ECO:0000256" key="1">
    <source>
        <dbReference type="SAM" id="SignalP"/>
    </source>
</evidence>
<dbReference type="InterPro" id="IPR053168">
    <property type="entry name" value="Glutamic_endopeptidase"/>
</dbReference>